<sequence length="765" mass="89465">MLYIFLFSFCLADQEQFQQWKLTTTESMFTLNITLNLSHIDNEMQLRLYLSPQSNTTKSLLILCNSKPNITLFNIHSIKTLACIYDINSYYQNSTQVITLDNNPTSKEIRELFSIYYLYSNNPYIGIVSQGNENELILELKQMQKNQCAKNCQNNGKCLNGFCECPISFIGVDCSIQLKDIENQIILEPRQLYFFHIKSFNISKFERQLESFVDIKYTCQHQYQINFSGVQISTNLIILNQTFIQSCLMKTIEIQEQLSIKLQSYIIFELTSPNSVKILTIEKHYIFQNLIVAFIALLIIALFSMFYVFYHHKNPKDLKALRVVPIIKFSLAIESIEQSDIECALCMKEFQINQSVRITYCNHLYHDFCFKMWWTNNKSCPRCRSPLDLETMRKNQKTDIIQQSTFSNIQSNRKKNLVTFVDTGSAIRHMPMQQKLEFCIEIGINQKIEQNYQRVIGIQVFQIKNLTQNGLSEKSKITITLKHNDGELPILLLCNNKPNANMSLDYDSISKEQCQYDVNAYEVQNKKQVFSLQDKLRVGKYHKNYNIYEFQNTGLFVGAISKLQSSYSIQAEIQSIYTCQKECRNGGTCFYGICECLQGTFGDDCSLQGLNILDQQALSSNYLYYLDIQEIIGPNFLRILSNSIPIRQQCYADQPQVNHGTQVLTNLIQIDHQRIEYCKNITTQVQDQIKVQQIPYYLFKIQNQNNVEIFDNDVQEVVLSKQNYKVYNYRQKQFQLMLIYIYLLINFKKLKKLMFPTLIQMVNII</sequence>
<feature type="domain" description="RING-type" evidence="5">
    <location>
        <begin position="343"/>
        <end position="384"/>
    </location>
</feature>
<dbReference type="EMBL" id="CAJJDN010000011">
    <property type="protein sequence ID" value="CAD8057461.1"/>
    <property type="molecule type" value="Genomic_DNA"/>
</dbReference>
<dbReference type="PANTHER" id="PTHR14949">
    <property type="entry name" value="EGF-LIKE-DOMAIN, MULTIPLE 7, 8"/>
    <property type="match status" value="1"/>
</dbReference>
<protein>
    <recommendedName>
        <fullName evidence="5">RING-type domain-containing protein</fullName>
    </recommendedName>
</protein>
<accession>A0A8S1KSW8</accession>
<reference evidence="6" key="1">
    <citation type="submission" date="2021-01" db="EMBL/GenBank/DDBJ databases">
        <authorList>
            <consortium name="Genoscope - CEA"/>
            <person name="William W."/>
        </authorList>
    </citation>
    <scope>NUCLEOTIDE SEQUENCE</scope>
</reference>
<evidence type="ECO:0000256" key="1">
    <source>
        <dbReference type="ARBA" id="ARBA00022729"/>
    </source>
</evidence>
<evidence type="ECO:0000256" key="4">
    <source>
        <dbReference type="SAM" id="Phobius"/>
    </source>
</evidence>
<dbReference type="PROSITE" id="PS00022">
    <property type="entry name" value="EGF_1"/>
    <property type="match status" value="2"/>
</dbReference>
<evidence type="ECO:0000313" key="6">
    <source>
        <dbReference type="EMBL" id="CAD8057461.1"/>
    </source>
</evidence>
<dbReference type="AlphaFoldDB" id="A0A8S1KSW8"/>
<proteinExistence type="predicted"/>
<keyword evidence="7" id="KW-1185">Reference proteome</keyword>
<dbReference type="InterPro" id="IPR050969">
    <property type="entry name" value="Dev_Signal_Modulators"/>
</dbReference>
<dbReference type="Pfam" id="PF13639">
    <property type="entry name" value="zf-RING_2"/>
    <property type="match status" value="1"/>
</dbReference>
<feature type="transmembrane region" description="Helical" evidence="4">
    <location>
        <begin position="285"/>
        <end position="310"/>
    </location>
</feature>
<dbReference type="InterPro" id="IPR001841">
    <property type="entry name" value="Znf_RING"/>
</dbReference>
<dbReference type="SMART" id="SM00184">
    <property type="entry name" value="RING"/>
    <property type="match status" value="1"/>
</dbReference>
<evidence type="ECO:0000313" key="7">
    <source>
        <dbReference type="Proteomes" id="UP000692954"/>
    </source>
</evidence>
<keyword evidence="4" id="KW-0812">Transmembrane</keyword>
<keyword evidence="3" id="KW-0479">Metal-binding</keyword>
<organism evidence="6 7">
    <name type="scientific">Paramecium sonneborni</name>
    <dbReference type="NCBI Taxonomy" id="65129"/>
    <lineage>
        <taxon>Eukaryota</taxon>
        <taxon>Sar</taxon>
        <taxon>Alveolata</taxon>
        <taxon>Ciliophora</taxon>
        <taxon>Intramacronucleata</taxon>
        <taxon>Oligohymenophorea</taxon>
        <taxon>Peniculida</taxon>
        <taxon>Parameciidae</taxon>
        <taxon>Paramecium</taxon>
    </lineage>
</organism>
<keyword evidence="3" id="KW-0862">Zinc</keyword>
<dbReference type="CDD" id="cd00054">
    <property type="entry name" value="EGF_CA"/>
    <property type="match status" value="1"/>
</dbReference>
<evidence type="ECO:0000259" key="5">
    <source>
        <dbReference type="PROSITE" id="PS50089"/>
    </source>
</evidence>
<keyword evidence="1" id="KW-0732">Signal</keyword>
<keyword evidence="4" id="KW-0472">Membrane</keyword>
<comment type="caution">
    <text evidence="6">The sequence shown here is derived from an EMBL/GenBank/DDBJ whole genome shotgun (WGS) entry which is preliminary data.</text>
</comment>
<dbReference type="PANTHER" id="PTHR14949:SF56">
    <property type="entry name" value="EGF-LIKE-DOMAIN, MULTIPLE 7"/>
    <property type="match status" value="1"/>
</dbReference>
<dbReference type="OrthoDB" id="9984778at2759"/>
<dbReference type="InterPro" id="IPR000742">
    <property type="entry name" value="EGF"/>
</dbReference>
<evidence type="ECO:0000256" key="2">
    <source>
        <dbReference type="ARBA" id="ARBA00023157"/>
    </source>
</evidence>
<keyword evidence="3" id="KW-0863">Zinc-finger</keyword>
<evidence type="ECO:0000256" key="3">
    <source>
        <dbReference type="PROSITE-ProRule" id="PRU00175"/>
    </source>
</evidence>
<name>A0A8S1KSW8_9CILI</name>
<gene>
    <name evidence="6" type="ORF">PSON_ATCC_30995.1.T0110229</name>
</gene>
<dbReference type="PROSITE" id="PS50089">
    <property type="entry name" value="ZF_RING_2"/>
    <property type="match status" value="1"/>
</dbReference>
<keyword evidence="4" id="KW-1133">Transmembrane helix</keyword>
<keyword evidence="2" id="KW-1015">Disulfide bond</keyword>
<dbReference type="Proteomes" id="UP000692954">
    <property type="component" value="Unassembled WGS sequence"/>
</dbReference>
<dbReference type="GO" id="GO:0008270">
    <property type="term" value="F:zinc ion binding"/>
    <property type="evidence" value="ECO:0007669"/>
    <property type="project" value="UniProtKB-KW"/>
</dbReference>